<evidence type="ECO:0000313" key="1">
    <source>
        <dbReference type="EMBL" id="KAH3797126.1"/>
    </source>
</evidence>
<dbReference type="Proteomes" id="UP000828390">
    <property type="component" value="Unassembled WGS sequence"/>
</dbReference>
<dbReference type="AlphaFoldDB" id="A0A9D4FI66"/>
<protein>
    <submittedName>
        <fullName evidence="1">Uncharacterized protein</fullName>
    </submittedName>
</protein>
<keyword evidence="2" id="KW-1185">Reference proteome</keyword>
<evidence type="ECO:0000313" key="2">
    <source>
        <dbReference type="Proteomes" id="UP000828390"/>
    </source>
</evidence>
<reference evidence="1" key="1">
    <citation type="journal article" date="2019" name="bioRxiv">
        <title>The Genome of the Zebra Mussel, Dreissena polymorpha: A Resource for Invasive Species Research.</title>
        <authorList>
            <person name="McCartney M.A."/>
            <person name="Auch B."/>
            <person name="Kono T."/>
            <person name="Mallez S."/>
            <person name="Zhang Y."/>
            <person name="Obille A."/>
            <person name="Becker A."/>
            <person name="Abrahante J.E."/>
            <person name="Garbe J."/>
            <person name="Badalamenti J.P."/>
            <person name="Herman A."/>
            <person name="Mangelson H."/>
            <person name="Liachko I."/>
            <person name="Sullivan S."/>
            <person name="Sone E.D."/>
            <person name="Koren S."/>
            <person name="Silverstein K.A.T."/>
            <person name="Beckman K.B."/>
            <person name="Gohl D.M."/>
        </authorList>
    </citation>
    <scope>NUCLEOTIDE SEQUENCE</scope>
    <source>
        <strain evidence="1">Duluth1</strain>
        <tissue evidence="1">Whole animal</tissue>
    </source>
</reference>
<sequence length="76" mass="9050">MRMKQAANETLQENYERGVADLQQRLVEYYNDNSSKVPLSILNQGLDKRITDIYERPKIHRVKIGKDGKRQKRIKY</sequence>
<reference evidence="1" key="2">
    <citation type="submission" date="2020-11" db="EMBL/GenBank/DDBJ databases">
        <authorList>
            <person name="McCartney M.A."/>
            <person name="Auch B."/>
            <person name="Kono T."/>
            <person name="Mallez S."/>
            <person name="Becker A."/>
            <person name="Gohl D.M."/>
            <person name="Silverstein K.A.T."/>
            <person name="Koren S."/>
            <person name="Bechman K.B."/>
            <person name="Herman A."/>
            <person name="Abrahante J.E."/>
            <person name="Garbe J."/>
        </authorList>
    </citation>
    <scope>NUCLEOTIDE SEQUENCE</scope>
    <source>
        <strain evidence="1">Duluth1</strain>
        <tissue evidence="1">Whole animal</tissue>
    </source>
</reference>
<gene>
    <name evidence="1" type="ORF">DPMN_150701</name>
</gene>
<accession>A0A9D4FI66</accession>
<proteinExistence type="predicted"/>
<organism evidence="1 2">
    <name type="scientific">Dreissena polymorpha</name>
    <name type="common">Zebra mussel</name>
    <name type="synonym">Mytilus polymorpha</name>
    <dbReference type="NCBI Taxonomy" id="45954"/>
    <lineage>
        <taxon>Eukaryota</taxon>
        <taxon>Metazoa</taxon>
        <taxon>Spiralia</taxon>
        <taxon>Lophotrochozoa</taxon>
        <taxon>Mollusca</taxon>
        <taxon>Bivalvia</taxon>
        <taxon>Autobranchia</taxon>
        <taxon>Heteroconchia</taxon>
        <taxon>Euheterodonta</taxon>
        <taxon>Imparidentia</taxon>
        <taxon>Neoheterodontei</taxon>
        <taxon>Myida</taxon>
        <taxon>Dreissenoidea</taxon>
        <taxon>Dreissenidae</taxon>
        <taxon>Dreissena</taxon>
    </lineage>
</organism>
<comment type="caution">
    <text evidence="1">The sequence shown here is derived from an EMBL/GenBank/DDBJ whole genome shotgun (WGS) entry which is preliminary data.</text>
</comment>
<name>A0A9D4FI66_DREPO</name>
<dbReference type="EMBL" id="JAIWYP010000007">
    <property type="protein sequence ID" value="KAH3797126.1"/>
    <property type="molecule type" value="Genomic_DNA"/>
</dbReference>